<evidence type="ECO:0000313" key="5">
    <source>
        <dbReference type="EMBL" id="QIB32271.1"/>
    </source>
</evidence>
<dbReference type="Pfam" id="PF07992">
    <property type="entry name" value="Pyr_redox_2"/>
    <property type="match status" value="1"/>
</dbReference>
<dbReference type="PROSITE" id="PS50042">
    <property type="entry name" value="CNMP_BINDING_3"/>
    <property type="match status" value="1"/>
</dbReference>
<dbReference type="GO" id="GO:0016491">
    <property type="term" value="F:oxidoreductase activity"/>
    <property type="evidence" value="ECO:0007669"/>
    <property type="project" value="UniProtKB-KW"/>
</dbReference>
<organism evidence="5 6">
    <name type="scientific">Ancylobacter pratisalsi</name>
    <dbReference type="NCBI Taxonomy" id="1745854"/>
    <lineage>
        <taxon>Bacteria</taxon>
        <taxon>Pseudomonadati</taxon>
        <taxon>Pseudomonadota</taxon>
        <taxon>Alphaproteobacteria</taxon>
        <taxon>Hyphomicrobiales</taxon>
        <taxon>Xanthobacteraceae</taxon>
        <taxon>Ancylobacter</taxon>
    </lineage>
</organism>
<evidence type="ECO:0000256" key="1">
    <source>
        <dbReference type="ARBA" id="ARBA00018719"/>
    </source>
</evidence>
<feature type="domain" description="Cyclic nucleotide-binding" evidence="4">
    <location>
        <begin position="11"/>
        <end position="134"/>
    </location>
</feature>
<proteinExistence type="predicted"/>
<dbReference type="SUPFAM" id="SSF51905">
    <property type="entry name" value="FAD/NAD(P)-binding domain"/>
    <property type="match status" value="1"/>
</dbReference>
<evidence type="ECO:0000256" key="3">
    <source>
        <dbReference type="ARBA" id="ARBA00023002"/>
    </source>
</evidence>
<name>A0A6P1YHK2_9HYPH</name>
<dbReference type="InterPro" id="IPR000595">
    <property type="entry name" value="cNMP-bd_dom"/>
</dbReference>
<protein>
    <recommendedName>
        <fullName evidence="1">Thioredoxin reductase</fullName>
    </recommendedName>
</protein>
<dbReference type="InterPro" id="IPR050097">
    <property type="entry name" value="Ferredoxin-NADP_redctase_2"/>
</dbReference>
<dbReference type="SMART" id="SM00100">
    <property type="entry name" value="cNMP"/>
    <property type="match status" value="1"/>
</dbReference>
<dbReference type="AlphaFoldDB" id="A0A6P1YHK2"/>
<dbReference type="EMBL" id="CP048630">
    <property type="protein sequence ID" value="QIB32271.1"/>
    <property type="molecule type" value="Genomic_DNA"/>
</dbReference>
<gene>
    <name evidence="5" type="ORF">G3A50_00040</name>
</gene>
<keyword evidence="2" id="KW-0285">Flavoprotein</keyword>
<dbReference type="PANTHER" id="PTHR48105">
    <property type="entry name" value="THIOREDOXIN REDUCTASE 1-RELATED-RELATED"/>
    <property type="match status" value="1"/>
</dbReference>
<dbReference type="SUPFAM" id="SSF51206">
    <property type="entry name" value="cAMP-binding domain-like"/>
    <property type="match status" value="1"/>
</dbReference>
<dbReference type="RefSeq" id="WP_163073216.1">
    <property type="nucleotide sequence ID" value="NZ_CP048630.1"/>
</dbReference>
<dbReference type="PRINTS" id="PR00368">
    <property type="entry name" value="FADPNR"/>
</dbReference>
<dbReference type="InterPro" id="IPR018490">
    <property type="entry name" value="cNMP-bd_dom_sf"/>
</dbReference>
<sequence length="572" mass="59643">MSVIENRSAQMFPVLSDAQVETMKRFASGEATRFEAGQTLFNVGDVGVPTWLIVEGSIAVVRRDGLGHEKPIVVQTAGQFTGEISQLAGRPSYAAATVGPDGCTAFPLDAAHLRALAIGSAELGELLMRALILRRVGLLEGDTAGSVLIGQPGEANRIMIEGLLTRNGYPFTALDSNADEEGRAVVQRLGILPDELPLLVCPTGAVLKRPTIAQVAASLGMLPEIRPDALFDVAIVGAGPAGLATAVYAASEGLSVLVLDQRAMGGQAGASARIENYLGFPTGISGLALAARAYHQAEKFGAELAIPLEAARLDADVAGGQPLRLHLSNDETIRARTVVIATGARYRRPDVAKLSDFEGSGVAYWASPVEAKLCAGQEVALVGGGNSAGQAVAFLAPRVKRLHLIIRGDGLAASMSRYLIDRIASLPNVEIHTRTEVASLEGDRASGLEAVTCRNRDTGNMLRLPTPYLFLFIGADPNSGWLGTSVAVDRGGFILTGRDGDADTLRPHLPLETSRSGVFAIGDVRAGSTKRVAAAVGEGAAVVAQIHDHLARQARAVEERGSHGAASPPPAP</sequence>
<dbReference type="Gene3D" id="2.60.120.10">
    <property type="entry name" value="Jelly Rolls"/>
    <property type="match status" value="1"/>
</dbReference>
<dbReference type="Gene3D" id="3.50.50.60">
    <property type="entry name" value="FAD/NAD(P)-binding domain"/>
    <property type="match status" value="2"/>
</dbReference>
<keyword evidence="6" id="KW-1185">Reference proteome</keyword>
<dbReference type="InterPro" id="IPR036188">
    <property type="entry name" value="FAD/NAD-bd_sf"/>
</dbReference>
<dbReference type="Proteomes" id="UP000464751">
    <property type="component" value="Chromosome"/>
</dbReference>
<reference evidence="5 6" key="1">
    <citation type="submission" date="2020-02" db="EMBL/GenBank/DDBJ databases">
        <authorList>
            <person name="Li G."/>
        </authorList>
    </citation>
    <scope>NUCLEOTIDE SEQUENCE [LARGE SCALE GENOMIC DNA]</scope>
    <source>
        <strain evidence="5 6">DSM 102029</strain>
    </source>
</reference>
<evidence type="ECO:0000313" key="6">
    <source>
        <dbReference type="Proteomes" id="UP000464751"/>
    </source>
</evidence>
<dbReference type="Pfam" id="PF00027">
    <property type="entry name" value="cNMP_binding"/>
    <property type="match status" value="1"/>
</dbReference>
<dbReference type="InterPro" id="IPR014710">
    <property type="entry name" value="RmlC-like_jellyroll"/>
</dbReference>
<accession>A0A6P1YHK2</accession>
<evidence type="ECO:0000256" key="2">
    <source>
        <dbReference type="ARBA" id="ARBA00022630"/>
    </source>
</evidence>
<evidence type="ECO:0000259" key="4">
    <source>
        <dbReference type="PROSITE" id="PS50042"/>
    </source>
</evidence>
<keyword evidence="3" id="KW-0560">Oxidoreductase</keyword>
<dbReference type="CDD" id="cd00038">
    <property type="entry name" value="CAP_ED"/>
    <property type="match status" value="1"/>
</dbReference>
<dbReference type="PRINTS" id="PR00469">
    <property type="entry name" value="PNDRDTASEII"/>
</dbReference>
<dbReference type="InterPro" id="IPR023753">
    <property type="entry name" value="FAD/NAD-binding_dom"/>
</dbReference>
<dbReference type="KEGG" id="apra:G3A50_00040"/>